<feature type="transmembrane region" description="Helical" evidence="5">
    <location>
        <begin position="309"/>
        <end position="330"/>
    </location>
</feature>
<feature type="transmembrane region" description="Helical" evidence="5">
    <location>
        <begin position="49"/>
        <end position="68"/>
    </location>
</feature>
<feature type="domain" description="G-protein coupled receptors family 1 profile" evidence="6">
    <location>
        <begin position="59"/>
        <end position="328"/>
    </location>
</feature>
<dbReference type="PROSITE" id="PS50262">
    <property type="entry name" value="G_PROTEIN_RECEP_F1_2"/>
    <property type="match status" value="1"/>
</dbReference>
<evidence type="ECO:0000256" key="2">
    <source>
        <dbReference type="ARBA" id="ARBA00022692"/>
    </source>
</evidence>
<dbReference type="AlphaFoldDB" id="G0NBS2"/>
<dbReference type="EMBL" id="GL379859">
    <property type="protein sequence ID" value="EGT57100.1"/>
    <property type="molecule type" value="Genomic_DNA"/>
</dbReference>
<evidence type="ECO:0000256" key="3">
    <source>
        <dbReference type="ARBA" id="ARBA00022989"/>
    </source>
</evidence>
<feature type="transmembrane region" description="Helical" evidence="5">
    <location>
        <begin position="231"/>
        <end position="250"/>
    </location>
</feature>
<evidence type="ECO:0000256" key="1">
    <source>
        <dbReference type="ARBA" id="ARBA00004370"/>
    </source>
</evidence>
<dbReference type="InterPro" id="IPR017452">
    <property type="entry name" value="GPCR_Rhodpsn_7TM"/>
</dbReference>
<dbReference type="OMA" id="AWITSEN"/>
<name>G0NBS2_CAEBE</name>
<evidence type="ECO:0000256" key="5">
    <source>
        <dbReference type="SAM" id="Phobius"/>
    </source>
</evidence>
<feature type="transmembrane region" description="Helical" evidence="5">
    <location>
        <begin position="88"/>
        <end position="109"/>
    </location>
</feature>
<keyword evidence="4 5" id="KW-0472">Membrane</keyword>
<dbReference type="PANTHER" id="PTHR22718:SF36">
    <property type="entry name" value="G_PROTEIN_RECEP_F1_2 DOMAIN-CONTAINING PROTEIN-RELATED"/>
    <property type="match status" value="1"/>
</dbReference>
<sequence length="365" mass="42222">MLYTEHLELVAENGPRSKCQLKEDCGTPTLEIFDSDSTFTSVDLSSSTTIVNGILSLITTLLYILALLKLLCFKNPSVTHFREISKPIFVLAATVILRNLFFISSFIYLSNCRCPWKVYMVNQLLFVTEFSSHYLAILLIFLMALNRYLFFCKRFYYKYFNTGTKLVLWFILCIFVSIASTITGIMSSKVELAYHYEVGFVAAGHSGGFQNDRFLRNHSFFQNRAIIINRLYITFPVLSIVCFIFIFLRIKKNAALISTATSRNQNNGTEKVFEQILVIALFYLCSYSIQEVVISNEIFYYSNPHQLLYINLFTFINHLPQFMFPLLLIFRNVPPPKCRIVWFTQNTNIVATSHVVINYNNNNNN</sequence>
<gene>
    <name evidence="7" type="ORF">CAEBREN_18861</name>
</gene>
<evidence type="ECO:0000313" key="8">
    <source>
        <dbReference type="Proteomes" id="UP000008068"/>
    </source>
</evidence>
<protein>
    <recommendedName>
        <fullName evidence="6">G-protein coupled receptors family 1 profile domain-containing protein</fullName>
    </recommendedName>
</protein>
<dbReference type="HOGENOM" id="CLU_759172_0_0_1"/>
<keyword evidence="3 5" id="KW-1133">Transmembrane helix</keyword>
<keyword evidence="8" id="KW-1185">Reference proteome</keyword>
<feature type="transmembrane region" description="Helical" evidence="5">
    <location>
        <begin position="121"/>
        <end position="145"/>
    </location>
</feature>
<comment type="subcellular location">
    <subcellularLocation>
        <location evidence="1">Membrane</location>
    </subcellularLocation>
</comment>
<organism evidence="8">
    <name type="scientific">Caenorhabditis brenneri</name>
    <name type="common">Nematode worm</name>
    <dbReference type="NCBI Taxonomy" id="135651"/>
    <lineage>
        <taxon>Eukaryota</taxon>
        <taxon>Metazoa</taxon>
        <taxon>Ecdysozoa</taxon>
        <taxon>Nematoda</taxon>
        <taxon>Chromadorea</taxon>
        <taxon>Rhabditida</taxon>
        <taxon>Rhabditina</taxon>
        <taxon>Rhabditomorpha</taxon>
        <taxon>Rhabditoidea</taxon>
        <taxon>Rhabditidae</taxon>
        <taxon>Peloderinae</taxon>
        <taxon>Caenorhabditis</taxon>
    </lineage>
</organism>
<accession>G0NBS2</accession>
<evidence type="ECO:0000256" key="4">
    <source>
        <dbReference type="ARBA" id="ARBA00023136"/>
    </source>
</evidence>
<evidence type="ECO:0000313" key="7">
    <source>
        <dbReference type="EMBL" id="EGT57100.1"/>
    </source>
</evidence>
<dbReference type="InParanoid" id="G0NBS2"/>
<evidence type="ECO:0000259" key="6">
    <source>
        <dbReference type="PROSITE" id="PS50262"/>
    </source>
</evidence>
<dbReference type="Proteomes" id="UP000008068">
    <property type="component" value="Unassembled WGS sequence"/>
</dbReference>
<reference evidence="8" key="1">
    <citation type="submission" date="2011-07" db="EMBL/GenBank/DDBJ databases">
        <authorList>
            <consortium name="Caenorhabditis brenneri Sequencing and Analysis Consortium"/>
            <person name="Wilson R.K."/>
        </authorList>
    </citation>
    <scope>NUCLEOTIDE SEQUENCE [LARGE SCALE GENOMIC DNA]</scope>
    <source>
        <strain evidence="8">PB2801</strain>
    </source>
</reference>
<dbReference type="PANTHER" id="PTHR22718">
    <property type="entry name" value="SERPENTINE RECEPTOR, CLASS X"/>
    <property type="match status" value="1"/>
</dbReference>
<keyword evidence="2 5" id="KW-0812">Transmembrane</keyword>
<proteinExistence type="predicted"/>
<dbReference type="Gene3D" id="1.20.1070.10">
    <property type="entry name" value="Rhodopsin 7-helix transmembrane proteins"/>
    <property type="match status" value="1"/>
</dbReference>
<feature type="transmembrane region" description="Helical" evidence="5">
    <location>
        <begin position="166"/>
        <end position="186"/>
    </location>
</feature>
<dbReference type="GO" id="GO:0016020">
    <property type="term" value="C:membrane"/>
    <property type="evidence" value="ECO:0007669"/>
    <property type="project" value="UniProtKB-SubCell"/>
</dbReference>
<feature type="transmembrane region" description="Helical" evidence="5">
    <location>
        <begin position="271"/>
        <end position="289"/>
    </location>
</feature>